<dbReference type="SUPFAM" id="SSF54427">
    <property type="entry name" value="NTF2-like"/>
    <property type="match status" value="1"/>
</dbReference>
<reference evidence="3" key="1">
    <citation type="submission" date="2015-08" db="EMBL/GenBank/DDBJ databases">
        <title>Fjat-10028 dsm 16317.</title>
        <authorList>
            <person name="Liu B."/>
            <person name="Wang J."/>
            <person name="Zhu Y."/>
            <person name="Liu G."/>
            <person name="Chen Q."/>
            <person name="Chen Z."/>
            <person name="Lan J."/>
            <person name="Che J."/>
            <person name="Ge C."/>
            <person name="Shi H."/>
            <person name="Pan Z."/>
            <person name="Liu X."/>
        </authorList>
    </citation>
    <scope>NUCLEOTIDE SEQUENCE [LARGE SCALE GENOMIC DNA]</scope>
    <source>
        <strain evidence="3">DSM 16317</strain>
    </source>
</reference>
<evidence type="ECO:0000313" key="3">
    <source>
        <dbReference type="Proteomes" id="UP000036867"/>
    </source>
</evidence>
<dbReference type="PROSITE" id="PS51257">
    <property type="entry name" value="PROKAR_LIPOPROTEIN"/>
    <property type="match status" value="1"/>
</dbReference>
<dbReference type="Gene3D" id="3.10.450.50">
    <property type="match status" value="1"/>
</dbReference>
<dbReference type="InterPro" id="IPR032710">
    <property type="entry name" value="NTF2-like_dom_sf"/>
</dbReference>
<organism evidence="2 3">
    <name type="scientific">Viridibacillus arvi</name>
    <dbReference type="NCBI Taxonomy" id="263475"/>
    <lineage>
        <taxon>Bacteria</taxon>
        <taxon>Bacillati</taxon>
        <taxon>Bacillota</taxon>
        <taxon>Bacilli</taxon>
        <taxon>Bacillales</taxon>
        <taxon>Caryophanaceae</taxon>
        <taxon>Viridibacillus</taxon>
    </lineage>
</organism>
<dbReference type="RefSeq" id="WP_053418853.1">
    <property type="nucleotide sequence ID" value="NZ_LILB01000008.1"/>
</dbReference>
<feature type="coiled-coil region" evidence="1">
    <location>
        <begin position="22"/>
        <end position="56"/>
    </location>
</feature>
<name>A0A0M0LAA9_9BACL</name>
<protein>
    <recommendedName>
        <fullName evidence="4">Lipoprotein</fullName>
    </recommendedName>
</protein>
<dbReference type="Proteomes" id="UP000036867">
    <property type="component" value="Unassembled WGS sequence"/>
</dbReference>
<proteinExistence type="predicted"/>
<gene>
    <name evidence="2" type="ORF">AMD00_20465</name>
</gene>
<evidence type="ECO:0000256" key="1">
    <source>
        <dbReference type="SAM" id="Coils"/>
    </source>
</evidence>
<sequence>MKLKWIPIVLGTALLVGCGSDTEALEKKVNTLQRENNTLKQQLETIEKEMTSITAKIDSEDSSKPLENESDLSKLDSEVTDLITSYEDAVNATDVDALQKLFTEDVTIKKNNKQVELIKDGQSPIPIVSEINSNVIYEVHIEWFNYDGKGSYWIRTLLIKENEDSGAEVYFTIIKTSNGFKISAIES</sequence>
<dbReference type="PATRIC" id="fig|263475.3.peg.2939"/>
<dbReference type="AlphaFoldDB" id="A0A0M0LAA9"/>
<evidence type="ECO:0000313" key="2">
    <source>
        <dbReference type="EMBL" id="KOO47979.1"/>
    </source>
</evidence>
<dbReference type="EMBL" id="LILB01000008">
    <property type="protein sequence ID" value="KOO47979.1"/>
    <property type="molecule type" value="Genomic_DNA"/>
</dbReference>
<dbReference type="OrthoDB" id="2738538at2"/>
<comment type="caution">
    <text evidence="2">The sequence shown here is derived from an EMBL/GenBank/DDBJ whole genome shotgun (WGS) entry which is preliminary data.</text>
</comment>
<dbReference type="GeneID" id="301138475"/>
<evidence type="ECO:0008006" key="4">
    <source>
        <dbReference type="Google" id="ProtNLM"/>
    </source>
</evidence>
<keyword evidence="3" id="KW-1185">Reference proteome</keyword>
<keyword evidence="1" id="KW-0175">Coiled coil</keyword>
<accession>A0A0M0LAA9</accession>